<reference evidence="4 5" key="1">
    <citation type="journal article" date="2022" name="bioRxiv">
        <title>Genomics of Preaxostyla Flagellates Illuminates Evolutionary Transitions and the Path Towards Mitochondrial Loss.</title>
        <authorList>
            <person name="Novak L.V.F."/>
            <person name="Treitli S.C."/>
            <person name="Pyrih J."/>
            <person name="Halakuc P."/>
            <person name="Pipaliya S.V."/>
            <person name="Vacek V."/>
            <person name="Brzon O."/>
            <person name="Soukal P."/>
            <person name="Eme L."/>
            <person name="Dacks J.B."/>
            <person name="Karnkowska A."/>
            <person name="Elias M."/>
            <person name="Hampl V."/>
        </authorList>
    </citation>
    <scope>NUCLEOTIDE SEQUENCE [LARGE SCALE GENOMIC DNA]</scope>
    <source>
        <strain evidence="4">NAU3</strain>
        <tissue evidence="4">Gut</tissue>
    </source>
</reference>
<keyword evidence="5" id="KW-1185">Reference proteome</keyword>
<dbReference type="Gene3D" id="3.90.79.10">
    <property type="entry name" value="Nucleoside Triphosphate Pyrophosphohydrolase"/>
    <property type="match status" value="1"/>
</dbReference>
<dbReference type="InterPro" id="IPR000086">
    <property type="entry name" value="NUDIX_hydrolase_dom"/>
</dbReference>
<dbReference type="Pfam" id="PF00293">
    <property type="entry name" value="NUDIX"/>
    <property type="match status" value="1"/>
</dbReference>
<evidence type="ECO:0000259" key="3">
    <source>
        <dbReference type="PROSITE" id="PS51462"/>
    </source>
</evidence>
<dbReference type="InterPro" id="IPR015797">
    <property type="entry name" value="NUDIX_hydrolase-like_dom_sf"/>
</dbReference>
<protein>
    <submittedName>
        <fullName evidence="4">Nudix hydrolase 14, chloroplastic</fullName>
        <ecNumber evidence="4">3.6.1.21</ecNumber>
    </submittedName>
</protein>
<evidence type="ECO:0000256" key="2">
    <source>
        <dbReference type="ARBA" id="ARBA00022801"/>
    </source>
</evidence>
<comment type="cofactor">
    <cofactor evidence="1">
        <name>Mg(2+)</name>
        <dbReference type="ChEBI" id="CHEBI:18420"/>
    </cofactor>
</comment>
<sequence length="256" mass="28143">MSSVIIKDTAVPVTGLTGDIDVQRVIDTFVPFQDWVKSVDAGITVKSILIQNVDATPNRILFVKMKVEAYVADGTHPIPGIILLRGGAVACLVEVICENQSYALLVEQPRLAVGKSNFLEAVAGMIDGSSNFAGVVVQEMKEETGISLTEKDMIDLTELAHGKEVRGFYPSVGLCDEFIRLYLYRVEMTKSQMTQLEGKLAGLTEHGEYIRLKIVPLDSLWKATHDSKTLACLYLRDKLLAEGRIPGPLPYNPQFS</sequence>
<dbReference type="PANTHER" id="PTHR11839">
    <property type="entry name" value="UDP/ADP-SUGAR PYROPHOSPHATASE"/>
    <property type="match status" value="1"/>
</dbReference>
<dbReference type="GO" id="GO:0019144">
    <property type="term" value="F:ADP-sugar diphosphatase activity"/>
    <property type="evidence" value="ECO:0007669"/>
    <property type="project" value="UniProtKB-EC"/>
</dbReference>
<accession>A0ABQ9YKZ4</accession>
<evidence type="ECO:0000313" key="4">
    <source>
        <dbReference type="EMBL" id="KAK2964325.1"/>
    </source>
</evidence>
<dbReference type="SUPFAM" id="SSF55811">
    <property type="entry name" value="Nudix"/>
    <property type="match status" value="1"/>
</dbReference>
<proteinExistence type="predicted"/>
<dbReference type="Proteomes" id="UP001281761">
    <property type="component" value="Unassembled WGS sequence"/>
</dbReference>
<dbReference type="PANTHER" id="PTHR11839:SF18">
    <property type="entry name" value="NUDIX HYDROLASE DOMAIN-CONTAINING PROTEIN"/>
    <property type="match status" value="1"/>
</dbReference>
<dbReference type="EC" id="3.6.1.21" evidence="4"/>
<dbReference type="PROSITE" id="PS51462">
    <property type="entry name" value="NUDIX"/>
    <property type="match status" value="1"/>
</dbReference>
<evidence type="ECO:0000256" key="1">
    <source>
        <dbReference type="ARBA" id="ARBA00001946"/>
    </source>
</evidence>
<evidence type="ECO:0000313" key="5">
    <source>
        <dbReference type="Proteomes" id="UP001281761"/>
    </source>
</evidence>
<gene>
    <name evidence="4" type="ORF">BLNAU_856</name>
</gene>
<dbReference type="EMBL" id="JARBJD010000003">
    <property type="protein sequence ID" value="KAK2964325.1"/>
    <property type="molecule type" value="Genomic_DNA"/>
</dbReference>
<keyword evidence="2 4" id="KW-0378">Hydrolase</keyword>
<dbReference type="CDD" id="cd03424">
    <property type="entry name" value="NUDIX_ADPRase_Nudt5_UGPPase_Nudt14"/>
    <property type="match status" value="1"/>
</dbReference>
<organism evidence="4 5">
    <name type="scientific">Blattamonas nauphoetae</name>
    <dbReference type="NCBI Taxonomy" id="2049346"/>
    <lineage>
        <taxon>Eukaryota</taxon>
        <taxon>Metamonada</taxon>
        <taxon>Preaxostyla</taxon>
        <taxon>Oxymonadida</taxon>
        <taxon>Blattamonas</taxon>
    </lineage>
</organism>
<name>A0ABQ9YKZ4_9EUKA</name>
<feature type="domain" description="Nudix hydrolase" evidence="3">
    <location>
        <begin position="84"/>
        <end position="237"/>
    </location>
</feature>
<comment type="caution">
    <text evidence="4">The sequence shown here is derived from an EMBL/GenBank/DDBJ whole genome shotgun (WGS) entry which is preliminary data.</text>
</comment>